<protein>
    <recommendedName>
        <fullName evidence="1">NadR/Ttd14 AAA domain-containing protein</fullName>
    </recommendedName>
</protein>
<feature type="domain" description="NadR/Ttd14 AAA" evidence="1">
    <location>
        <begin position="14"/>
        <end position="170"/>
    </location>
</feature>
<dbReference type="EMBL" id="AQQW01000004">
    <property type="protein sequence ID" value="ETW13358.1"/>
    <property type="molecule type" value="Genomic_DNA"/>
</dbReference>
<dbReference type="Proteomes" id="UP000019063">
    <property type="component" value="Unassembled WGS sequence"/>
</dbReference>
<accession>W4HLS0</accession>
<dbReference type="AlphaFoldDB" id="W4HLS0"/>
<sequence length="179" mass="19430">MPQDRDAAPHRRFFVITGSSGAGKSALVAELARRGFATVPEPGRRLVEGGAATPWDDPVGFAQAAIRLAVDDYEKARDLDGPVFFDRGLIDALVAHAHASGGPFLETLVRAHPYAPTVLFAPPWPDIYEQTPERRHDITEAAAEADRLAASYPSLGYRPVELPKSDVEDRADFVLARVS</sequence>
<reference evidence="2 3" key="1">
    <citation type="journal article" date="2014" name="Antonie Van Leeuwenhoek">
        <title>Roseivivax atlanticus sp. nov., isolated from surface seawater of the Atlantic Ocean.</title>
        <authorList>
            <person name="Li G."/>
            <person name="Lai Q."/>
            <person name="Liu X."/>
            <person name="Sun F."/>
            <person name="Shao Z."/>
        </authorList>
    </citation>
    <scope>NUCLEOTIDE SEQUENCE [LARGE SCALE GENOMIC DNA]</scope>
    <source>
        <strain evidence="2 3">22II-s10s</strain>
    </source>
</reference>
<dbReference type="InterPro" id="IPR038727">
    <property type="entry name" value="NadR/Ttd14_AAA_dom"/>
</dbReference>
<comment type="caution">
    <text evidence="2">The sequence shown here is derived from an EMBL/GenBank/DDBJ whole genome shotgun (WGS) entry which is preliminary data.</text>
</comment>
<gene>
    <name evidence="2" type="ORF">ATO8_09101</name>
</gene>
<name>W4HLS0_9RHOB</name>
<evidence type="ECO:0000259" key="1">
    <source>
        <dbReference type="Pfam" id="PF13521"/>
    </source>
</evidence>
<proteinExistence type="predicted"/>
<organism evidence="2 3">
    <name type="scientific">Roseivivax marinus</name>
    <dbReference type="NCBI Taxonomy" id="1379903"/>
    <lineage>
        <taxon>Bacteria</taxon>
        <taxon>Pseudomonadati</taxon>
        <taxon>Pseudomonadota</taxon>
        <taxon>Alphaproteobacteria</taxon>
        <taxon>Rhodobacterales</taxon>
        <taxon>Roseobacteraceae</taxon>
        <taxon>Roseivivax</taxon>
    </lineage>
</organism>
<dbReference type="Pfam" id="PF13521">
    <property type="entry name" value="AAA_28"/>
    <property type="match status" value="1"/>
</dbReference>
<dbReference type="InterPro" id="IPR027417">
    <property type="entry name" value="P-loop_NTPase"/>
</dbReference>
<dbReference type="SUPFAM" id="SSF52540">
    <property type="entry name" value="P-loop containing nucleoside triphosphate hydrolases"/>
    <property type="match status" value="1"/>
</dbReference>
<dbReference type="RefSeq" id="WP_043843855.1">
    <property type="nucleotide sequence ID" value="NZ_AQQW01000004.1"/>
</dbReference>
<dbReference type="Gene3D" id="3.40.50.300">
    <property type="entry name" value="P-loop containing nucleotide triphosphate hydrolases"/>
    <property type="match status" value="1"/>
</dbReference>
<evidence type="ECO:0000313" key="3">
    <source>
        <dbReference type="Proteomes" id="UP000019063"/>
    </source>
</evidence>
<keyword evidence="3" id="KW-1185">Reference proteome</keyword>
<evidence type="ECO:0000313" key="2">
    <source>
        <dbReference type="EMBL" id="ETW13358.1"/>
    </source>
</evidence>
<dbReference type="PATRIC" id="fig|1317118.6.peg.1886"/>
<dbReference type="STRING" id="1379903.ATO8_09101"/>
<dbReference type="eggNOG" id="COG3911">
    <property type="taxonomic scope" value="Bacteria"/>
</dbReference>